<gene>
    <name evidence="1" type="ORF">EEL30_07485</name>
</gene>
<protein>
    <submittedName>
        <fullName evidence="1">Uncharacterized protein</fullName>
    </submittedName>
</protein>
<reference evidence="1 2" key="1">
    <citation type="submission" date="2018-11" db="EMBL/GenBank/DDBJ databases">
        <title>Phylogenetic determinants of toxin gene distribution in genomes of Brevibacillus laterosporus.</title>
        <authorList>
            <person name="Glare T.R."/>
            <person name="Durrant A."/>
            <person name="Berry C."/>
            <person name="Palma L."/>
            <person name="Ormskirk M."/>
            <person name="Cox M.O."/>
        </authorList>
    </citation>
    <scope>NUCLEOTIDE SEQUENCE [LARGE SCALE GENOMIC DNA]</scope>
    <source>
        <strain evidence="1 2">1821L</strain>
    </source>
</reference>
<organism evidence="1 2">
    <name type="scientific">Brevibacillus laterosporus</name>
    <name type="common">Bacillus laterosporus</name>
    <dbReference type="NCBI Taxonomy" id="1465"/>
    <lineage>
        <taxon>Bacteria</taxon>
        <taxon>Bacillati</taxon>
        <taxon>Bacillota</taxon>
        <taxon>Bacilli</taxon>
        <taxon>Bacillales</taxon>
        <taxon>Paenibacillaceae</taxon>
        <taxon>Brevibacillus</taxon>
    </lineage>
</organism>
<keyword evidence="2" id="KW-1185">Reference proteome</keyword>
<name>A0A518V5D9_BRELA</name>
<sequence>MALIWGDSNPLIDCTSYQTAQPKENKTEIAYNQKLTHKVVYQSLKDSTGLKKRDVQLASKTLMI</sequence>
<dbReference type="Proteomes" id="UP000319432">
    <property type="component" value="Chromosome"/>
</dbReference>
<dbReference type="AlphaFoldDB" id="A0A518V5D9"/>
<evidence type="ECO:0000313" key="2">
    <source>
        <dbReference type="Proteomes" id="UP000319432"/>
    </source>
</evidence>
<accession>A0A518V5D9</accession>
<proteinExistence type="predicted"/>
<evidence type="ECO:0000313" key="1">
    <source>
        <dbReference type="EMBL" id="QDX92212.1"/>
    </source>
</evidence>
<dbReference type="EMBL" id="CP033464">
    <property type="protein sequence ID" value="QDX92212.1"/>
    <property type="molecule type" value="Genomic_DNA"/>
</dbReference>